<dbReference type="AlphaFoldDB" id="A0A934VIY6"/>
<comment type="caution">
    <text evidence="1">The sequence shown here is derived from an EMBL/GenBank/DDBJ whole genome shotgun (WGS) entry which is preliminary data.</text>
</comment>
<dbReference type="InterPro" id="IPR050963">
    <property type="entry name" value="Sirohydro_Cobaltochel/CbiX"/>
</dbReference>
<dbReference type="RefSeq" id="WP_200393014.1">
    <property type="nucleotide sequence ID" value="NZ_JAENIO010000063.1"/>
</dbReference>
<sequence>MSDLCCLITDNGSYRPESTFSLRSLAKRLGQRVGHKIHPVSLLHSTKIDAADLDGVPAEIFEPFIKKKRKEGVHRFLVTPMFFGPSAAITEYLPQRVTALRENGWPELEVQVAPCVVDPSQATDTRMAQILADQILATREAQSLRNPAVAVVDHGAPRIKVTEVRNHLASQVRDLLSAEDFPQVTACSMERREGDEYAFNEPLLENLLGSEGYREEVIVSMLFASPGRHAGPGGDVAQICQEAAREHPSLHWHMTGLVAEHEGLIDLLAERFHEGLASKPVRWVEPQS</sequence>
<evidence type="ECO:0000313" key="2">
    <source>
        <dbReference type="Proteomes" id="UP000604083"/>
    </source>
</evidence>
<dbReference type="Proteomes" id="UP000604083">
    <property type="component" value="Unassembled WGS sequence"/>
</dbReference>
<dbReference type="EMBL" id="JAENIO010000063">
    <property type="protein sequence ID" value="MBK1835578.1"/>
    <property type="molecule type" value="Genomic_DNA"/>
</dbReference>
<accession>A0A934VIY6</accession>
<dbReference type="PANTHER" id="PTHR33542:SF3">
    <property type="entry name" value="SIROHYDROCHLORIN FERROCHELATASE, CHLOROPLASTIC"/>
    <property type="match status" value="1"/>
</dbReference>
<organism evidence="1 2">
    <name type="scientific">Roseibacillus ishigakijimensis</name>
    <dbReference type="NCBI Taxonomy" id="454146"/>
    <lineage>
        <taxon>Bacteria</taxon>
        <taxon>Pseudomonadati</taxon>
        <taxon>Verrucomicrobiota</taxon>
        <taxon>Verrucomicrobiia</taxon>
        <taxon>Verrucomicrobiales</taxon>
        <taxon>Verrucomicrobiaceae</taxon>
        <taxon>Roseibacillus</taxon>
    </lineage>
</organism>
<dbReference type="SUPFAM" id="SSF53800">
    <property type="entry name" value="Chelatase"/>
    <property type="match status" value="1"/>
</dbReference>
<evidence type="ECO:0000313" key="1">
    <source>
        <dbReference type="EMBL" id="MBK1835578.1"/>
    </source>
</evidence>
<proteinExistence type="predicted"/>
<keyword evidence="2" id="KW-1185">Reference proteome</keyword>
<evidence type="ECO:0008006" key="3">
    <source>
        <dbReference type="Google" id="ProtNLM"/>
    </source>
</evidence>
<protein>
    <recommendedName>
        <fullName evidence="3">Cobalamin biosynthesis protein CbiX</fullName>
    </recommendedName>
</protein>
<name>A0A934VIY6_9BACT</name>
<dbReference type="PANTHER" id="PTHR33542">
    <property type="entry name" value="SIROHYDROCHLORIN FERROCHELATASE, CHLOROPLASTIC"/>
    <property type="match status" value="1"/>
</dbReference>
<gene>
    <name evidence="1" type="ORF">JIN78_16035</name>
</gene>
<reference evidence="1" key="1">
    <citation type="submission" date="2021-01" db="EMBL/GenBank/DDBJ databases">
        <title>Modified the classification status of verrucomicrobia.</title>
        <authorList>
            <person name="Feng X."/>
        </authorList>
    </citation>
    <scope>NUCLEOTIDE SEQUENCE</scope>
    <source>
        <strain evidence="1">KCTC 12986</strain>
    </source>
</reference>
<dbReference type="Gene3D" id="3.40.50.1400">
    <property type="match status" value="2"/>
</dbReference>